<organism evidence="1 2">
    <name type="scientific">Penicillium chermesinum</name>
    <dbReference type="NCBI Taxonomy" id="63820"/>
    <lineage>
        <taxon>Eukaryota</taxon>
        <taxon>Fungi</taxon>
        <taxon>Dikarya</taxon>
        <taxon>Ascomycota</taxon>
        <taxon>Pezizomycotina</taxon>
        <taxon>Eurotiomycetes</taxon>
        <taxon>Eurotiomycetidae</taxon>
        <taxon>Eurotiales</taxon>
        <taxon>Aspergillaceae</taxon>
        <taxon>Penicillium</taxon>
    </lineage>
</organism>
<evidence type="ECO:0000313" key="2">
    <source>
        <dbReference type="Proteomes" id="UP001150941"/>
    </source>
</evidence>
<evidence type="ECO:0000313" key="1">
    <source>
        <dbReference type="EMBL" id="KAJ5248573.1"/>
    </source>
</evidence>
<dbReference type="RefSeq" id="XP_058335352.1">
    <property type="nucleotide sequence ID" value="XM_058469321.1"/>
</dbReference>
<reference evidence="1" key="2">
    <citation type="journal article" date="2023" name="IMA Fungus">
        <title>Comparative genomic study of the Penicillium genus elucidates a diverse pangenome and 15 lateral gene transfer events.</title>
        <authorList>
            <person name="Petersen C."/>
            <person name="Sorensen T."/>
            <person name="Nielsen M.R."/>
            <person name="Sondergaard T.E."/>
            <person name="Sorensen J.L."/>
            <person name="Fitzpatrick D.A."/>
            <person name="Frisvad J.C."/>
            <person name="Nielsen K.L."/>
        </authorList>
    </citation>
    <scope>NUCLEOTIDE SEQUENCE</scope>
    <source>
        <strain evidence="1">IBT 19713</strain>
    </source>
</reference>
<accession>A0A9W9PL37</accession>
<sequence length="117" mass="12535">MAGRLGDMYGSNPILIGGLVTYALRQGIYPGKGLAGYESLAGAASCCLAKYHGLQSVWGLLRLGATCWVPCSQRSRRSSASGPDSTSLWVLSACCSELLPYSSFRQIQPRPKMMKEA</sequence>
<keyword evidence="2" id="KW-1185">Reference proteome</keyword>
<protein>
    <submittedName>
        <fullName evidence="1">Aminotriazole resistance protein</fullName>
    </submittedName>
</protein>
<gene>
    <name evidence="1" type="ORF">N7468_000024</name>
</gene>
<proteinExistence type="predicted"/>
<name>A0A9W9PL37_9EURO</name>
<dbReference type="EMBL" id="JAPQKS010000001">
    <property type="protein sequence ID" value="KAJ5248573.1"/>
    <property type="molecule type" value="Genomic_DNA"/>
</dbReference>
<dbReference type="GeneID" id="83196624"/>
<comment type="caution">
    <text evidence="1">The sequence shown here is derived from an EMBL/GenBank/DDBJ whole genome shotgun (WGS) entry which is preliminary data.</text>
</comment>
<dbReference type="AlphaFoldDB" id="A0A9W9PL37"/>
<reference evidence="1" key="1">
    <citation type="submission" date="2022-11" db="EMBL/GenBank/DDBJ databases">
        <authorList>
            <person name="Petersen C."/>
        </authorList>
    </citation>
    <scope>NUCLEOTIDE SEQUENCE</scope>
    <source>
        <strain evidence="1">IBT 19713</strain>
    </source>
</reference>
<dbReference type="Proteomes" id="UP001150941">
    <property type="component" value="Unassembled WGS sequence"/>
</dbReference>